<feature type="compositionally biased region" description="Basic and acidic residues" evidence="1">
    <location>
        <begin position="159"/>
        <end position="176"/>
    </location>
</feature>
<evidence type="ECO:0000256" key="2">
    <source>
        <dbReference type="SAM" id="SignalP"/>
    </source>
</evidence>
<accession>A0ABP8IMP8</accession>
<keyword evidence="2" id="KW-0732">Signal</keyword>
<keyword evidence="5" id="KW-1185">Reference proteome</keyword>
<feature type="signal peptide" evidence="2">
    <location>
        <begin position="1"/>
        <end position="24"/>
    </location>
</feature>
<gene>
    <name evidence="4" type="ORF">GCM10023185_32290</name>
</gene>
<sequence>MKTAINFICFILLLSFTLTSSVYAQERKGWSPQAKGAVIGTAGGAVLGSVINKRNRAVGGVVGGVVGGAGGYAVGKSIDNKNKAKAAEARAAEARHAAYRANQRAIAAERKAKAANARAEALAAKNAATPDAAAIPAVMAYADAQTAMPTSMYIVNNTPEDRSKPYSESEYKRKSW</sequence>
<dbReference type="Pfam" id="PF13488">
    <property type="entry name" value="Gly-zipper_Omp"/>
    <property type="match status" value="1"/>
</dbReference>
<feature type="domain" description="Glycine zipper" evidence="3">
    <location>
        <begin position="36"/>
        <end position="81"/>
    </location>
</feature>
<proteinExistence type="predicted"/>
<comment type="caution">
    <text evidence="4">The sequence shown here is derived from an EMBL/GenBank/DDBJ whole genome shotgun (WGS) entry which is preliminary data.</text>
</comment>
<feature type="chain" id="PRO_5045557863" description="Glycine zipper domain-containing protein" evidence="2">
    <location>
        <begin position="25"/>
        <end position="176"/>
    </location>
</feature>
<protein>
    <recommendedName>
        <fullName evidence="3">Glycine zipper domain-containing protein</fullName>
    </recommendedName>
</protein>
<feature type="region of interest" description="Disordered" evidence="1">
    <location>
        <begin position="155"/>
        <end position="176"/>
    </location>
</feature>
<evidence type="ECO:0000256" key="1">
    <source>
        <dbReference type="SAM" id="MobiDB-lite"/>
    </source>
</evidence>
<reference evidence="5" key="1">
    <citation type="journal article" date="2019" name="Int. J. Syst. Evol. Microbiol.">
        <title>The Global Catalogue of Microorganisms (GCM) 10K type strain sequencing project: providing services to taxonomists for standard genome sequencing and annotation.</title>
        <authorList>
            <consortium name="The Broad Institute Genomics Platform"/>
            <consortium name="The Broad Institute Genome Sequencing Center for Infectious Disease"/>
            <person name="Wu L."/>
            <person name="Ma J."/>
        </authorList>
    </citation>
    <scope>NUCLEOTIDE SEQUENCE [LARGE SCALE GENOMIC DNA]</scope>
    <source>
        <strain evidence="5">JCM 17923</strain>
    </source>
</reference>
<evidence type="ECO:0000313" key="4">
    <source>
        <dbReference type="EMBL" id="GAA4363530.1"/>
    </source>
</evidence>
<dbReference type="InterPro" id="IPR039567">
    <property type="entry name" value="Gly-zipper"/>
</dbReference>
<evidence type="ECO:0000313" key="5">
    <source>
        <dbReference type="Proteomes" id="UP001501153"/>
    </source>
</evidence>
<dbReference type="Proteomes" id="UP001501153">
    <property type="component" value="Unassembled WGS sequence"/>
</dbReference>
<name>A0ABP8IMP8_9BACT</name>
<dbReference type="EMBL" id="BAABGZ010000069">
    <property type="protein sequence ID" value="GAA4363530.1"/>
    <property type="molecule type" value="Genomic_DNA"/>
</dbReference>
<organism evidence="4 5">
    <name type="scientific">Hymenobacter saemangeumensis</name>
    <dbReference type="NCBI Taxonomy" id="1084522"/>
    <lineage>
        <taxon>Bacteria</taxon>
        <taxon>Pseudomonadati</taxon>
        <taxon>Bacteroidota</taxon>
        <taxon>Cytophagia</taxon>
        <taxon>Cytophagales</taxon>
        <taxon>Hymenobacteraceae</taxon>
        <taxon>Hymenobacter</taxon>
    </lineage>
</organism>
<dbReference type="RefSeq" id="WP_345237140.1">
    <property type="nucleotide sequence ID" value="NZ_BAABGZ010000069.1"/>
</dbReference>
<evidence type="ECO:0000259" key="3">
    <source>
        <dbReference type="Pfam" id="PF13488"/>
    </source>
</evidence>